<dbReference type="EMBL" id="JBIAXI010000018">
    <property type="protein sequence ID" value="MFF4776617.1"/>
    <property type="molecule type" value="Genomic_DNA"/>
</dbReference>
<evidence type="ECO:0000256" key="4">
    <source>
        <dbReference type="SAM" id="MobiDB-lite"/>
    </source>
</evidence>
<organism evidence="6 7">
    <name type="scientific">Microtetraspora fusca</name>
    <dbReference type="NCBI Taxonomy" id="1997"/>
    <lineage>
        <taxon>Bacteria</taxon>
        <taxon>Bacillati</taxon>
        <taxon>Actinomycetota</taxon>
        <taxon>Actinomycetes</taxon>
        <taxon>Streptosporangiales</taxon>
        <taxon>Streptosporangiaceae</taxon>
        <taxon>Microtetraspora</taxon>
    </lineage>
</organism>
<reference evidence="6 7" key="1">
    <citation type="submission" date="2024-10" db="EMBL/GenBank/DDBJ databases">
        <title>The Natural Products Discovery Center: Release of the First 8490 Sequenced Strains for Exploring Actinobacteria Biosynthetic Diversity.</title>
        <authorList>
            <person name="Kalkreuter E."/>
            <person name="Kautsar S.A."/>
            <person name="Yang D."/>
            <person name="Bader C.D."/>
            <person name="Teijaro C.N."/>
            <person name="Fluegel L."/>
            <person name="Davis C.M."/>
            <person name="Simpson J.R."/>
            <person name="Lauterbach L."/>
            <person name="Steele A.D."/>
            <person name="Gui C."/>
            <person name="Meng S."/>
            <person name="Li G."/>
            <person name="Viehrig K."/>
            <person name="Ye F."/>
            <person name="Su P."/>
            <person name="Kiefer A.F."/>
            <person name="Nichols A."/>
            <person name="Cepeda A.J."/>
            <person name="Yan W."/>
            <person name="Fan B."/>
            <person name="Jiang Y."/>
            <person name="Adhikari A."/>
            <person name="Zheng C.-J."/>
            <person name="Schuster L."/>
            <person name="Cowan T.M."/>
            <person name="Smanski M.J."/>
            <person name="Chevrette M.G."/>
            <person name="De Carvalho L.P.S."/>
            <person name="Shen B."/>
        </authorList>
    </citation>
    <scope>NUCLEOTIDE SEQUENCE [LARGE SCALE GENOMIC DNA]</scope>
    <source>
        <strain evidence="6 7">NPDC001281</strain>
    </source>
</reference>
<evidence type="ECO:0000313" key="7">
    <source>
        <dbReference type="Proteomes" id="UP001602119"/>
    </source>
</evidence>
<dbReference type="Proteomes" id="UP001602119">
    <property type="component" value="Unassembled WGS sequence"/>
</dbReference>
<evidence type="ECO:0000313" key="6">
    <source>
        <dbReference type="EMBL" id="MFF4776617.1"/>
    </source>
</evidence>
<dbReference type="InterPro" id="IPR036390">
    <property type="entry name" value="WH_DNA-bd_sf"/>
</dbReference>
<dbReference type="PRINTS" id="PR00035">
    <property type="entry name" value="HTHGNTR"/>
</dbReference>
<name>A0ABW6VES2_MICFU</name>
<dbReference type="SUPFAM" id="SSF46785">
    <property type="entry name" value="Winged helix' DNA-binding domain"/>
    <property type="match status" value="1"/>
</dbReference>
<dbReference type="Pfam" id="PF00392">
    <property type="entry name" value="GntR"/>
    <property type="match status" value="1"/>
</dbReference>
<dbReference type="Gene3D" id="1.10.10.10">
    <property type="entry name" value="Winged helix-like DNA-binding domain superfamily/Winged helix DNA-binding domain"/>
    <property type="match status" value="1"/>
</dbReference>
<dbReference type="Pfam" id="PF07729">
    <property type="entry name" value="FCD"/>
    <property type="match status" value="1"/>
</dbReference>
<accession>A0ABW6VES2</accession>
<gene>
    <name evidence="6" type="ORF">ACFY05_27530</name>
</gene>
<keyword evidence="2" id="KW-0238">DNA-binding</keyword>
<keyword evidence="3" id="KW-0804">Transcription</keyword>
<dbReference type="PANTHER" id="PTHR43537:SF5">
    <property type="entry name" value="UXU OPERON TRANSCRIPTIONAL REGULATOR"/>
    <property type="match status" value="1"/>
</dbReference>
<evidence type="ECO:0000256" key="1">
    <source>
        <dbReference type="ARBA" id="ARBA00023015"/>
    </source>
</evidence>
<keyword evidence="7" id="KW-1185">Reference proteome</keyword>
<dbReference type="SMART" id="SM00345">
    <property type="entry name" value="HTH_GNTR"/>
    <property type="match status" value="1"/>
</dbReference>
<protein>
    <submittedName>
        <fullName evidence="6">FadR/GntR family transcriptional regulator</fullName>
    </submittedName>
</protein>
<feature type="compositionally biased region" description="Basic and acidic residues" evidence="4">
    <location>
        <begin position="230"/>
        <end position="247"/>
    </location>
</feature>
<proteinExistence type="predicted"/>
<feature type="region of interest" description="Disordered" evidence="4">
    <location>
        <begin position="230"/>
        <end position="255"/>
    </location>
</feature>
<dbReference type="SMART" id="SM00895">
    <property type="entry name" value="FCD"/>
    <property type="match status" value="1"/>
</dbReference>
<dbReference type="PANTHER" id="PTHR43537">
    <property type="entry name" value="TRANSCRIPTIONAL REGULATOR, GNTR FAMILY"/>
    <property type="match status" value="1"/>
</dbReference>
<evidence type="ECO:0000256" key="3">
    <source>
        <dbReference type="ARBA" id="ARBA00023163"/>
    </source>
</evidence>
<dbReference type="Gene3D" id="1.20.120.530">
    <property type="entry name" value="GntR ligand-binding domain-like"/>
    <property type="match status" value="1"/>
</dbReference>
<dbReference type="RefSeq" id="WP_387344996.1">
    <property type="nucleotide sequence ID" value="NZ_JBIAXI010000018.1"/>
</dbReference>
<dbReference type="PROSITE" id="PS50949">
    <property type="entry name" value="HTH_GNTR"/>
    <property type="match status" value="1"/>
</dbReference>
<evidence type="ECO:0000259" key="5">
    <source>
        <dbReference type="PROSITE" id="PS50949"/>
    </source>
</evidence>
<dbReference type="InterPro" id="IPR008920">
    <property type="entry name" value="TF_FadR/GntR_C"/>
</dbReference>
<keyword evidence="1" id="KW-0805">Transcription regulation</keyword>
<evidence type="ECO:0000256" key="2">
    <source>
        <dbReference type="ARBA" id="ARBA00023125"/>
    </source>
</evidence>
<dbReference type="InterPro" id="IPR036388">
    <property type="entry name" value="WH-like_DNA-bd_sf"/>
</dbReference>
<feature type="domain" description="HTH gntR-type" evidence="5">
    <location>
        <begin position="19"/>
        <end position="88"/>
    </location>
</feature>
<dbReference type="InterPro" id="IPR011711">
    <property type="entry name" value="GntR_C"/>
</dbReference>
<dbReference type="CDD" id="cd07377">
    <property type="entry name" value="WHTH_GntR"/>
    <property type="match status" value="1"/>
</dbReference>
<comment type="caution">
    <text evidence="6">The sequence shown here is derived from an EMBL/GenBank/DDBJ whole genome shotgun (WGS) entry which is preliminary data.</text>
</comment>
<dbReference type="InterPro" id="IPR000524">
    <property type="entry name" value="Tscrpt_reg_HTH_GntR"/>
</dbReference>
<dbReference type="SUPFAM" id="SSF48008">
    <property type="entry name" value="GntR ligand-binding domain-like"/>
    <property type="match status" value="1"/>
</dbReference>
<sequence>MTIPEEPTPAVLFRPISGTRAFEEVVGQITYAIRAGYYAPGDKLPTVAELAELLRVSRPTVGDAVHVLARAGVVEVRRGATGGIVVRSGNVPAALVGFDVELRAREMIELVEARRPVEMELARLAAMRATEKDFEQMAEATAMLHAAQERDDVMHAENLFHYLIGRAARSDMLARYQHEILEAKAVLVNSWTVQMDPVPLATVHEETLAALRTRDPEVVRAAMDNHLHDLEDTVERMRRGRDRDARRSAKAKKPT</sequence>